<accession>A0A0N4WXR5</accession>
<reference evidence="1" key="1">
    <citation type="submission" date="2017-02" db="UniProtKB">
        <authorList>
            <consortium name="WormBaseParasite"/>
        </authorList>
    </citation>
    <scope>IDENTIFICATION</scope>
</reference>
<sequence length="67" mass="7598">LYLHRLLGVKRKWVSPLMGFQLTAQLSNHQASMGNDPQDMIQENCYCSTRSYPRSQPHHVEGGTGLI</sequence>
<dbReference type="AlphaFoldDB" id="A0A0N4WXR5"/>
<name>A0A0N4WXR5_HAEPC</name>
<proteinExistence type="predicted"/>
<organism evidence="1">
    <name type="scientific">Haemonchus placei</name>
    <name type="common">Barber's pole worm</name>
    <dbReference type="NCBI Taxonomy" id="6290"/>
    <lineage>
        <taxon>Eukaryota</taxon>
        <taxon>Metazoa</taxon>
        <taxon>Ecdysozoa</taxon>
        <taxon>Nematoda</taxon>
        <taxon>Chromadorea</taxon>
        <taxon>Rhabditida</taxon>
        <taxon>Rhabditina</taxon>
        <taxon>Rhabditomorpha</taxon>
        <taxon>Strongyloidea</taxon>
        <taxon>Trichostrongylidae</taxon>
        <taxon>Haemonchus</taxon>
    </lineage>
</organism>
<evidence type="ECO:0000313" key="1">
    <source>
        <dbReference type="WBParaSite" id="HPLM_0001662401-mRNA-1"/>
    </source>
</evidence>
<protein>
    <submittedName>
        <fullName evidence="1">Ovule protein</fullName>
    </submittedName>
</protein>
<dbReference type="WBParaSite" id="HPLM_0001662401-mRNA-1">
    <property type="protein sequence ID" value="HPLM_0001662401-mRNA-1"/>
    <property type="gene ID" value="HPLM_0001662401"/>
</dbReference>